<name>A0ABU5DYL2_9PROT</name>
<keyword evidence="5" id="KW-1185">Reference proteome</keyword>
<evidence type="ECO:0000313" key="5">
    <source>
        <dbReference type="Proteomes" id="UP001271769"/>
    </source>
</evidence>
<reference evidence="4 5" key="1">
    <citation type="journal article" date="2013" name="Antonie Van Leeuwenhoek">
        <title>Dongia rigui sp. nov., isolated from freshwater of a large wetland in Korea.</title>
        <authorList>
            <person name="Baik K.S."/>
            <person name="Hwang Y.M."/>
            <person name="Choi J.S."/>
            <person name="Kwon J."/>
            <person name="Seong C.N."/>
        </authorList>
    </citation>
    <scope>NUCLEOTIDE SEQUENCE [LARGE SCALE GENOMIC DNA]</scope>
    <source>
        <strain evidence="4 5">04SU4-P</strain>
    </source>
</reference>
<dbReference type="InterPro" id="IPR049492">
    <property type="entry name" value="BD-FAE-like_dom"/>
</dbReference>
<dbReference type="Gene3D" id="3.40.50.1820">
    <property type="entry name" value="alpha/beta hydrolase"/>
    <property type="match status" value="1"/>
</dbReference>
<evidence type="ECO:0000256" key="1">
    <source>
        <dbReference type="ARBA" id="ARBA00022801"/>
    </source>
</evidence>
<accession>A0ABU5DYL2</accession>
<dbReference type="GO" id="GO:0016787">
    <property type="term" value="F:hydrolase activity"/>
    <property type="evidence" value="ECO:0007669"/>
    <property type="project" value="UniProtKB-KW"/>
</dbReference>
<gene>
    <name evidence="4" type="ORF">SMD31_06945</name>
</gene>
<dbReference type="PANTHER" id="PTHR48081:SF33">
    <property type="entry name" value="KYNURENINE FORMAMIDASE"/>
    <property type="match status" value="1"/>
</dbReference>
<dbReference type="InterPro" id="IPR029058">
    <property type="entry name" value="AB_hydrolase_fold"/>
</dbReference>
<dbReference type="RefSeq" id="WP_320500081.1">
    <property type="nucleotide sequence ID" value="NZ_JAXCLX010000001.1"/>
</dbReference>
<evidence type="ECO:0000256" key="2">
    <source>
        <dbReference type="SAM" id="SignalP"/>
    </source>
</evidence>
<evidence type="ECO:0000259" key="3">
    <source>
        <dbReference type="Pfam" id="PF20434"/>
    </source>
</evidence>
<dbReference type="PANTHER" id="PTHR48081">
    <property type="entry name" value="AB HYDROLASE SUPERFAMILY PROTEIN C4A8.06C"/>
    <property type="match status" value="1"/>
</dbReference>
<protein>
    <submittedName>
        <fullName evidence="4">Alpha/beta hydrolase</fullName>
    </submittedName>
</protein>
<dbReference type="InterPro" id="IPR050300">
    <property type="entry name" value="GDXG_lipolytic_enzyme"/>
</dbReference>
<organism evidence="4 5">
    <name type="scientific">Dongia rigui</name>
    <dbReference type="NCBI Taxonomy" id="940149"/>
    <lineage>
        <taxon>Bacteria</taxon>
        <taxon>Pseudomonadati</taxon>
        <taxon>Pseudomonadota</taxon>
        <taxon>Alphaproteobacteria</taxon>
        <taxon>Rhodospirillales</taxon>
        <taxon>Dongiaceae</taxon>
        <taxon>Dongia</taxon>
    </lineage>
</organism>
<keyword evidence="2" id="KW-0732">Signal</keyword>
<dbReference type="EMBL" id="JAXCLX010000001">
    <property type="protein sequence ID" value="MDY0871651.1"/>
    <property type="molecule type" value="Genomic_DNA"/>
</dbReference>
<comment type="caution">
    <text evidence="4">The sequence shown here is derived from an EMBL/GenBank/DDBJ whole genome shotgun (WGS) entry which is preliminary data.</text>
</comment>
<dbReference type="SUPFAM" id="SSF53474">
    <property type="entry name" value="alpha/beta-Hydrolases"/>
    <property type="match status" value="1"/>
</dbReference>
<sequence length="280" mass="30231">MKPLCAAFLAAFLGLAAPALADNLPAGAKLEKDIAYGTDRAQKLDVYLPAHAKNAPILFMVHGGGWRRGDKDMDRVVDNKVARWLPKGIIFVTVNYRMDETVTPVMEADDVAAALVKVQQLAPGWGGDPGNVILMGHSAGAHLVTLINSAPEIATAKGARMWRGTISLDSGAMNVPEIMQGRHFRLYDDAFGKDPAAWEAASPYHRLKGPTQPLLGICRQRSADACPQNRQLARKAVQFGGKMEVQPEAITHGEINSTLGLPGAYTERVEAFMRALGWPV</sequence>
<keyword evidence="1 4" id="KW-0378">Hydrolase</keyword>
<feature type="chain" id="PRO_5045490200" evidence="2">
    <location>
        <begin position="22"/>
        <end position="280"/>
    </location>
</feature>
<dbReference type="Proteomes" id="UP001271769">
    <property type="component" value="Unassembled WGS sequence"/>
</dbReference>
<evidence type="ECO:0000313" key="4">
    <source>
        <dbReference type="EMBL" id="MDY0871651.1"/>
    </source>
</evidence>
<feature type="domain" description="BD-FAE-like" evidence="3">
    <location>
        <begin position="44"/>
        <end position="147"/>
    </location>
</feature>
<dbReference type="Pfam" id="PF20434">
    <property type="entry name" value="BD-FAE"/>
    <property type="match status" value="1"/>
</dbReference>
<proteinExistence type="predicted"/>
<feature type="signal peptide" evidence="2">
    <location>
        <begin position="1"/>
        <end position="21"/>
    </location>
</feature>